<proteinExistence type="predicted"/>
<organism evidence="1">
    <name type="scientific">Moumouvirus sp. 'Monve'</name>
    <dbReference type="NCBI Taxonomy" id="1128131"/>
    <lineage>
        <taxon>Viruses</taxon>
        <taxon>Varidnaviria</taxon>
        <taxon>Bamfordvirae</taxon>
        <taxon>Nucleocytoviricota</taxon>
        <taxon>Megaviricetes</taxon>
        <taxon>Imitervirales</taxon>
        <taxon>Mimiviridae</taxon>
        <taxon>Megamimivirinae</taxon>
        <taxon>Moumouvirus</taxon>
    </lineage>
</organism>
<protein>
    <submittedName>
        <fullName evidence="1">Uncharacterized protein</fullName>
    </submittedName>
</protein>
<reference evidence="1" key="1">
    <citation type="submission" date="2011-10" db="EMBL/GenBank/DDBJ databases">
        <title>Provirophages and transpovirons: unique mobilome of giant viruses.</title>
        <authorList>
            <person name="Desnues C."/>
            <person name="LaScola B."/>
            <person name="Yutin N."/>
            <person name="Fournous G."/>
            <person name="Koonin E."/>
            <person name="Raoult D."/>
        </authorList>
    </citation>
    <scope>NUCLEOTIDE SEQUENCE</scope>
    <source>
        <strain evidence="1">Mv13-mv</strain>
    </source>
</reference>
<name>H2EF81_9VIRU</name>
<gene>
    <name evidence="1" type="ORF">mv_R944</name>
</gene>
<sequence>MSYHCSSSLILTNNNTNNYLATNLTNIFHNAQMFIRQYYQYYKVNNFYQKRYPFK</sequence>
<evidence type="ECO:0000313" key="1">
    <source>
        <dbReference type="EMBL" id="AEX63146.1"/>
    </source>
</evidence>
<accession>H2EF81</accession>
<dbReference type="EMBL" id="JN885999">
    <property type="protein sequence ID" value="AEX63146.1"/>
    <property type="molecule type" value="Genomic_DNA"/>
</dbReference>